<evidence type="ECO:0000256" key="2">
    <source>
        <dbReference type="SAM" id="Phobius"/>
    </source>
</evidence>
<dbReference type="HOGENOM" id="CLU_067538_0_0_5"/>
<evidence type="ECO:0000256" key="1">
    <source>
        <dbReference type="SAM" id="MobiDB-lite"/>
    </source>
</evidence>
<dbReference type="PANTHER" id="PTHR47755:SF1">
    <property type="entry name" value="CELL DIVISION PROTEIN FTSX"/>
    <property type="match status" value="1"/>
</dbReference>
<dbReference type="OrthoDB" id="9814843at2"/>
<dbReference type="PATRIC" id="fig|1029756.8.peg.599"/>
<protein>
    <submittedName>
        <fullName evidence="3">Cell division protein</fullName>
    </submittedName>
</protein>
<reference evidence="3 4" key="1">
    <citation type="journal article" date="2014" name="Genome Announc.">
        <title>Complete Genome Sequence of Hyphomicrobium nitrativorans Strain NL23, a Denitrifying Bacterium Isolated from Biofilm of a Methanol-Fed Denitrification System Treating Seawater at the Montreal Biodome.</title>
        <authorList>
            <person name="Martineau C."/>
            <person name="Villeneuve C."/>
            <person name="Mauffrey F."/>
            <person name="Villemur R."/>
        </authorList>
    </citation>
    <scope>NUCLEOTIDE SEQUENCE [LARGE SCALE GENOMIC DNA]</scope>
    <source>
        <strain evidence="3">NL23</strain>
    </source>
</reference>
<gene>
    <name evidence="3" type="ORF">W911_02840</name>
</gene>
<keyword evidence="2" id="KW-0472">Membrane</keyword>
<dbReference type="STRING" id="1029756.W911_02840"/>
<keyword evidence="2" id="KW-1133">Transmembrane helix</keyword>
<feature type="transmembrane region" description="Helical" evidence="2">
    <location>
        <begin position="252"/>
        <end position="274"/>
    </location>
</feature>
<feature type="compositionally biased region" description="Basic and acidic residues" evidence="1">
    <location>
        <begin position="1"/>
        <end position="12"/>
    </location>
</feature>
<keyword evidence="4" id="KW-1185">Reference proteome</keyword>
<dbReference type="GO" id="GO:0032153">
    <property type="term" value="C:cell division site"/>
    <property type="evidence" value="ECO:0007669"/>
    <property type="project" value="TreeGrafter"/>
</dbReference>
<dbReference type="RefSeq" id="WP_023785991.1">
    <property type="nucleotide sequence ID" value="NC_022997.1"/>
</dbReference>
<sequence>MSGSYDRPDRPAARGHQAPHRHPDYETYDDGSVVTQDHGAQGHGTQGHAASYPQTYEPDPISGGEGAHRSEYERYARPEVYATSRESRKAISLSAPIVPAGSVTGRSLTLVITIMCFLACLTVGAVYMIRQSANAWLADIASEVTVQVQPKDGADTEQAVQEVATYLRQQQGINRVTTLSAQQSAKLLEPWLGVIEDLDALPLPRLIAIELDRSAAPDLDVVRAGLSERFQGVTLDDHRRWQQQITTITHSFSLGGLAILALVAMATTAIIVSATRSSMASNREIVEVLHFVGATDRFIAREFEKHFFRLGVRAGLVGAGLAIAVFLLMPTIIRLLGGGELTLAELSRLVGSGSLDVAGFVLMGIVVVVVAALCVLTSRWGVFRILNSRP</sequence>
<organism evidence="3 4">
    <name type="scientific">Hyphomicrobium nitrativorans NL23</name>
    <dbReference type="NCBI Taxonomy" id="1029756"/>
    <lineage>
        <taxon>Bacteria</taxon>
        <taxon>Pseudomonadati</taxon>
        <taxon>Pseudomonadota</taxon>
        <taxon>Alphaproteobacteria</taxon>
        <taxon>Hyphomicrobiales</taxon>
        <taxon>Hyphomicrobiaceae</taxon>
        <taxon>Hyphomicrobium</taxon>
    </lineage>
</organism>
<dbReference type="PANTHER" id="PTHR47755">
    <property type="entry name" value="CELL DIVISION PROTEIN FTSX"/>
    <property type="match status" value="1"/>
</dbReference>
<keyword evidence="2" id="KW-0812">Transmembrane</keyword>
<feature type="transmembrane region" description="Helical" evidence="2">
    <location>
        <begin position="314"/>
        <end position="337"/>
    </location>
</feature>
<feature type="transmembrane region" description="Helical" evidence="2">
    <location>
        <begin position="357"/>
        <end position="382"/>
    </location>
</feature>
<dbReference type="Proteomes" id="UP000018542">
    <property type="component" value="Chromosome"/>
</dbReference>
<dbReference type="GO" id="GO:0051301">
    <property type="term" value="P:cell division"/>
    <property type="evidence" value="ECO:0007669"/>
    <property type="project" value="UniProtKB-KW"/>
</dbReference>
<feature type="transmembrane region" description="Helical" evidence="2">
    <location>
        <begin position="108"/>
        <end position="129"/>
    </location>
</feature>
<keyword evidence="3" id="KW-0132">Cell division</keyword>
<dbReference type="EMBL" id="CP006912">
    <property type="protein sequence ID" value="AHB47586.1"/>
    <property type="molecule type" value="Genomic_DNA"/>
</dbReference>
<feature type="region of interest" description="Disordered" evidence="1">
    <location>
        <begin position="1"/>
        <end position="72"/>
    </location>
</feature>
<proteinExistence type="predicted"/>
<evidence type="ECO:0000313" key="4">
    <source>
        <dbReference type="Proteomes" id="UP000018542"/>
    </source>
</evidence>
<accession>V5SA17</accession>
<dbReference type="GO" id="GO:0016020">
    <property type="term" value="C:membrane"/>
    <property type="evidence" value="ECO:0007669"/>
    <property type="project" value="InterPro"/>
</dbReference>
<dbReference type="AlphaFoldDB" id="V5SA17"/>
<name>V5SA17_9HYPH</name>
<dbReference type="InterPro" id="IPR004513">
    <property type="entry name" value="FtsX"/>
</dbReference>
<keyword evidence="3" id="KW-0131">Cell cycle</keyword>
<dbReference type="KEGG" id="hni:W911_02840"/>
<evidence type="ECO:0000313" key="3">
    <source>
        <dbReference type="EMBL" id="AHB47586.1"/>
    </source>
</evidence>